<sequence>MSNAATLVSTHPSAMTSDAQFHDEVRRGERFTFGSNWASFLETLDDSRIAQAEQSLKEMLRVDTLEGRRFLDAGSGSGLFSLAAKRLGASVVSFDFDPQSVACTAELRRRYFADSPSWTVQQASVLDREFLKSLGTFDVVYSWGVLHHTGRMWDALANVADLVNPAGRLFIALYNDEGFKSRVWTRIKKLYCSGPVGRALVKLMFIPLFAGVAVLKCVTTRSNYFADYKRRRGMSVYHDWIDWLGGYPFEVARPEEILEFYRDRGYTLDNLRTTNRLGCNQFVLIRSVGQS</sequence>
<dbReference type="PANTHER" id="PTHR43464:SF19">
    <property type="entry name" value="UBIQUINONE BIOSYNTHESIS O-METHYLTRANSFERASE, MITOCHONDRIAL"/>
    <property type="match status" value="1"/>
</dbReference>
<dbReference type="CDD" id="cd02440">
    <property type="entry name" value="AdoMet_MTases"/>
    <property type="match status" value="1"/>
</dbReference>
<feature type="domain" description="Methyltransferase type 12" evidence="4">
    <location>
        <begin position="71"/>
        <end position="169"/>
    </location>
</feature>
<evidence type="ECO:0000256" key="2">
    <source>
        <dbReference type="ARBA" id="ARBA00022679"/>
    </source>
</evidence>
<dbReference type="PANTHER" id="PTHR43464">
    <property type="entry name" value="METHYLTRANSFERASE"/>
    <property type="match status" value="1"/>
</dbReference>
<keyword evidence="5" id="KW-0830">Ubiquinone</keyword>
<dbReference type="Pfam" id="PF08242">
    <property type="entry name" value="Methyltransf_12"/>
    <property type="match status" value="1"/>
</dbReference>
<accession>A0A517SG85</accession>
<dbReference type="InterPro" id="IPR029063">
    <property type="entry name" value="SAM-dependent_MTases_sf"/>
</dbReference>
<protein>
    <submittedName>
        <fullName evidence="5">Ubiquinone biosynthesis O-methyltransferase</fullName>
        <ecNumber evidence="5">2.1.1.222</ecNumber>
    </submittedName>
</protein>
<keyword evidence="2 5" id="KW-0808">Transferase</keyword>
<dbReference type="SUPFAM" id="SSF53335">
    <property type="entry name" value="S-adenosyl-L-methionine-dependent methyltransferases"/>
    <property type="match status" value="1"/>
</dbReference>
<gene>
    <name evidence="5" type="primary">ubiG_2</name>
    <name evidence="5" type="ORF">Pan44_31880</name>
</gene>
<dbReference type="InParanoid" id="A0A517SG85"/>
<dbReference type="Gene3D" id="3.40.50.150">
    <property type="entry name" value="Vaccinia Virus protein VP39"/>
    <property type="match status" value="1"/>
</dbReference>
<keyword evidence="1 5" id="KW-0489">Methyltransferase</keyword>
<dbReference type="AlphaFoldDB" id="A0A517SG85"/>
<proteinExistence type="predicted"/>
<dbReference type="InterPro" id="IPR013217">
    <property type="entry name" value="Methyltransf_12"/>
</dbReference>
<dbReference type="GO" id="GO:0102208">
    <property type="term" value="F:2-polyprenyl-6-hydroxyphenol methylase activity"/>
    <property type="evidence" value="ECO:0007669"/>
    <property type="project" value="UniProtKB-EC"/>
</dbReference>
<keyword evidence="6" id="KW-1185">Reference proteome</keyword>
<evidence type="ECO:0000256" key="1">
    <source>
        <dbReference type="ARBA" id="ARBA00022603"/>
    </source>
</evidence>
<dbReference type="EMBL" id="CP036271">
    <property type="protein sequence ID" value="QDT55146.1"/>
    <property type="molecule type" value="Genomic_DNA"/>
</dbReference>
<dbReference type="EC" id="2.1.1.222" evidence="5"/>
<dbReference type="GO" id="GO:0032259">
    <property type="term" value="P:methylation"/>
    <property type="evidence" value="ECO:0007669"/>
    <property type="project" value="UniProtKB-KW"/>
</dbReference>
<evidence type="ECO:0000259" key="4">
    <source>
        <dbReference type="Pfam" id="PF08242"/>
    </source>
</evidence>
<evidence type="ECO:0000313" key="5">
    <source>
        <dbReference type="EMBL" id="QDT55146.1"/>
    </source>
</evidence>
<evidence type="ECO:0000256" key="3">
    <source>
        <dbReference type="ARBA" id="ARBA00022691"/>
    </source>
</evidence>
<dbReference type="KEGG" id="ccos:Pan44_31880"/>
<name>A0A517SG85_9PLAN</name>
<organism evidence="5 6">
    <name type="scientific">Caulifigura coniformis</name>
    <dbReference type="NCBI Taxonomy" id="2527983"/>
    <lineage>
        <taxon>Bacteria</taxon>
        <taxon>Pseudomonadati</taxon>
        <taxon>Planctomycetota</taxon>
        <taxon>Planctomycetia</taxon>
        <taxon>Planctomycetales</taxon>
        <taxon>Planctomycetaceae</taxon>
        <taxon>Caulifigura</taxon>
    </lineage>
</organism>
<evidence type="ECO:0000313" key="6">
    <source>
        <dbReference type="Proteomes" id="UP000315700"/>
    </source>
</evidence>
<dbReference type="Proteomes" id="UP000315700">
    <property type="component" value="Chromosome"/>
</dbReference>
<reference evidence="5 6" key="1">
    <citation type="submission" date="2019-02" db="EMBL/GenBank/DDBJ databases">
        <title>Deep-cultivation of Planctomycetes and their phenomic and genomic characterization uncovers novel biology.</title>
        <authorList>
            <person name="Wiegand S."/>
            <person name="Jogler M."/>
            <person name="Boedeker C."/>
            <person name="Pinto D."/>
            <person name="Vollmers J."/>
            <person name="Rivas-Marin E."/>
            <person name="Kohn T."/>
            <person name="Peeters S.H."/>
            <person name="Heuer A."/>
            <person name="Rast P."/>
            <person name="Oberbeckmann S."/>
            <person name="Bunk B."/>
            <person name="Jeske O."/>
            <person name="Meyerdierks A."/>
            <person name="Storesund J.E."/>
            <person name="Kallscheuer N."/>
            <person name="Luecker S."/>
            <person name="Lage O.M."/>
            <person name="Pohl T."/>
            <person name="Merkel B.J."/>
            <person name="Hornburger P."/>
            <person name="Mueller R.-W."/>
            <person name="Bruemmer F."/>
            <person name="Labrenz M."/>
            <person name="Spormann A.M."/>
            <person name="Op den Camp H."/>
            <person name="Overmann J."/>
            <person name="Amann R."/>
            <person name="Jetten M.S.M."/>
            <person name="Mascher T."/>
            <person name="Medema M.H."/>
            <person name="Devos D.P."/>
            <person name="Kaster A.-K."/>
            <person name="Ovreas L."/>
            <person name="Rohde M."/>
            <person name="Galperin M.Y."/>
            <person name="Jogler C."/>
        </authorList>
    </citation>
    <scope>NUCLEOTIDE SEQUENCE [LARGE SCALE GENOMIC DNA]</scope>
    <source>
        <strain evidence="5 6">Pan44</strain>
    </source>
</reference>
<keyword evidence="3" id="KW-0949">S-adenosyl-L-methionine</keyword>